<feature type="region of interest" description="Disordered" evidence="1">
    <location>
        <begin position="56"/>
        <end position="80"/>
    </location>
</feature>
<gene>
    <name evidence="2" type="ORF">SAMN04488548_13095</name>
</gene>
<dbReference type="Proteomes" id="UP000183180">
    <property type="component" value="Unassembled WGS sequence"/>
</dbReference>
<evidence type="ECO:0000256" key="1">
    <source>
        <dbReference type="SAM" id="MobiDB-lite"/>
    </source>
</evidence>
<dbReference type="AlphaFoldDB" id="A0A1H2EDJ2"/>
<feature type="compositionally biased region" description="Acidic residues" evidence="1">
    <location>
        <begin position="71"/>
        <end position="80"/>
    </location>
</feature>
<accession>A0A1H2EDJ2</accession>
<sequence length="80" mass="9294">MAIWARWSPENMLYPCPQCPGDDSVDWPARLATRRDADTEERRNDDCDHVLIQAPHFQQTTEDDPRAEWATIDDWDPPVG</sequence>
<evidence type="ECO:0000313" key="3">
    <source>
        <dbReference type="Proteomes" id="UP000183180"/>
    </source>
</evidence>
<dbReference type="EMBL" id="FNLM01000030">
    <property type="protein sequence ID" value="SDT93181.1"/>
    <property type="molecule type" value="Genomic_DNA"/>
</dbReference>
<protein>
    <submittedName>
        <fullName evidence="2">Uncharacterized protein</fullName>
    </submittedName>
</protein>
<reference evidence="2 3" key="1">
    <citation type="submission" date="2016-10" db="EMBL/GenBank/DDBJ databases">
        <authorList>
            <person name="de Groot N.N."/>
        </authorList>
    </citation>
    <scope>NUCLEOTIDE SEQUENCE [LARGE SCALE GENOMIC DNA]</scope>
    <source>
        <strain evidence="2 3">DSM 44215</strain>
    </source>
</reference>
<organism evidence="2 3">
    <name type="scientific">Gordonia westfalica</name>
    <dbReference type="NCBI Taxonomy" id="158898"/>
    <lineage>
        <taxon>Bacteria</taxon>
        <taxon>Bacillati</taxon>
        <taxon>Actinomycetota</taxon>
        <taxon>Actinomycetes</taxon>
        <taxon>Mycobacteriales</taxon>
        <taxon>Gordoniaceae</taxon>
        <taxon>Gordonia</taxon>
    </lineage>
</organism>
<proteinExistence type="predicted"/>
<name>A0A1H2EDJ2_9ACTN</name>
<evidence type="ECO:0000313" key="2">
    <source>
        <dbReference type="EMBL" id="SDT93181.1"/>
    </source>
</evidence>